<dbReference type="AlphaFoldDB" id="A0A8H7B6C5"/>
<dbReference type="InterPro" id="IPR052999">
    <property type="entry name" value="PTS1_Protein"/>
</dbReference>
<dbReference type="SUPFAM" id="SSF69118">
    <property type="entry name" value="AhpD-like"/>
    <property type="match status" value="1"/>
</dbReference>
<dbReference type="PANTHER" id="PTHR28180:SF5">
    <property type="entry name" value="DNA POLYMERASE ALPHA SUBUNIT B"/>
    <property type="match status" value="1"/>
</dbReference>
<gene>
    <name evidence="1" type="ORF">GT037_003767</name>
</gene>
<dbReference type="EMBL" id="JAAABM010000004">
    <property type="protein sequence ID" value="KAF7678386.1"/>
    <property type="molecule type" value="Genomic_DNA"/>
</dbReference>
<proteinExistence type="predicted"/>
<organism evidence="1 2">
    <name type="scientific">Alternaria burnsii</name>
    <dbReference type="NCBI Taxonomy" id="1187904"/>
    <lineage>
        <taxon>Eukaryota</taxon>
        <taxon>Fungi</taxon>
        <taxon>Dikarya</taxon>
        <taxon>Ascomycota</taxon>
        <taxon>Pezizomycotina</taxon>
        <taxon>Dothideomycetes</taxon>
        <taxon>Pleosporomycetidae</taxon>
        <taxon>Pleosporales</taxon>
        <taxon>Pleosporineae</taxon>
        <taxon>Pleosporaceae</taxon>
        <taxon>Alternaria</taxon>
        <taxon>Alternaria sect. Alternaria</taxon>
    </lineage>
</organism>
<sequence>MSTSTIPIPRDPTDDEALALFKTVEEKFPSRSLGGDKWYVLLLASIVGGGQPGFAPLLYKELIKRPEYQTPEHRQALMRRIRETLFKLIVIVGVCKPLEAIFDIDAITKPEDKDYTFSRYRIRNNQHANVKTDSRAEKDGNVMRRTQNVVQHGKVACTSTTKKASIMYWTSKQITYGLYLSDHSILNDVETELTVLSGIMIQNLPRETAWHLRGTRRIGVSRDDVETIQQCIELVANFCGLRLHKVPRVADIEHEV</sequence>
<keyword evidence="2" id="KW-1185">Reference proteome</keyword>
<dbReference type="Gene3D" id="1.20.1290.10">
    <property type="entry name" value="AhpD-like"/>
    <property type="match status" value="1"/>
</dbReference>
<dbReference type="InterPro" id="IPR029032">
    <property type="entry name" value="AhpD-like"/>
</dbReference>
<name>A0A8H7B6C5_9PLEO</name>
<accession>A0A8H7B6C5</accession>
<dbReference type="GeneID" id="62201992"/>
<evidence type="ECO:0000313" key="1">
    <source>
        <dbReference type="EMBL" id="KAF7678386.1"/>
    </source>
</evidence>
<dbReference type="PANTHER" id="PTHR28180">
    <property type="entry name" value="CONSERVED MITOCHONDRIAL PROTEIN-RELATED"/>
    <property type="match status" value="1"/>
</dbReference>
<reference evidence="1" key="1">
    <citation type="submission" date="2020-01" db="EMBL/GenBank/DDBJ databases">
        <authorList>
            <person name="Feng Z.H.Z."/>
        </authorList>
    </citation>
    <scope>NUCLEOTIDE SEQUENCE</scope>
    <source>
        <strain evidence="1">CBS107.38</strain>
    </source>
</reference>
<protein>
    <submittedName>
        <fullName evidence="1">Uncharacterized protein</fullName>
    </submittedName>
</protein>
<dbReference type="RefSeq" id="XP_038788521.1">
    <property type="nucleotide sequence ID" value="XM_038928814.1"/>
</dbReference>
<reference evidence="1" key="2">
    <citation type="submission" date="2020-08" db="EMBL/GenBank/DDBJ databases">
        <title>Draft Genome Sequence of Cumin Blight Pathogen Alternaria burnsii.</title>
        <authorList>
            <person name="Feng Z."/>
        </authorList>
    </citation>
    <scope>NUCLEOTIDE SEQUENCE</scope>
    <source>
        <strain evidence="1">CBS107.38</strain>
    </source>
</reference>
<dbReference type="Proteomes" id="UP000596902">
    <property type="component" value="Unassembled WGS sequence"/>
</dbReference>
<evidence type="ECO:0000313" key="2">
    <source>
        <dbReference type="Proteomes" id="UP000596902"/>
    </source>
</evidence>
<comment type="caution">
    <text evidence="1">The sequence shown here is derived from an EMBL/GenBank/DDBJ whole genome shotgun (WGS) entry which is preliminary data.</text>
</comment>